<evidence type="ECO:0000313" key="3">
    <source>
        <dbReference type="Proteomes" id="UP001058364"/>
    </source>
</evidence>
<reference evidence="2" key="1">
    <citation type="submission" date="2022-08" db="EMBL/GenBank/DDBJ databases">
        <title>Complete genome sequence of Mycoplasma molare type strain H 542.</title>
        <authorList>
            <person name="Spergser J."/>
        </authorList>
    </citation>
    <scope>NUCLEOTIDE SEQUENCE</scope>
    <source>
        <strain evidence="2">H 542</strain>
    </source>
</reference>
<keyword evidence="1" id="KW-1133">Transmembrane helix</keyword>
<keyword evidence="1" id="KW-0812">Transmembrane</keyword>
<sequence>MKEKTKNVDIELLEYIKEKKKKIFKESKISSVLDNLIKWTTIILNLAIIAIALAVIVIESNRYNSIPVETRKPFLEELGLTIVLASFIVLTFILTLFLSVYKEVMKFKDYKIAMRKITYISYKSRESQSYTKEQFDKEFNQIQNEYLSKKRVSKMELIKKFILGGAK</sequence>
<dbReference type="EMBL" id="CP103423">
    <property type="protein sequence ID" value="UWD34217.1"/>
    <property type="molecule type" value="Genomic_DNA"/>
</dbReference>
<dbReference type="Proteomes" id="UP001058364">
    <property type="component" value="Chromosome"/>
</dbReference>
<proteinExistence type="predicted"/>
<keyword evidence="1" id="KW-0472">Membrane</keyword>
<dbReference type="RefSeq" id="WP_036450387.1">
    <property type="nucleotide sequence ID" value="NZ_CP103423.1"/>
</dbReference>
<evidence type="ECO:0000313" key="2">
    <source>
        <dbReference type="EMBL" id="UWD34217.1"/>
    </source>
</evidence>
<accession>A0ABY5TU70</accession>
<evidence type="ECO:0000256" key="1">
    <source>
        <dbReference type="SAM" id="Phobius"/>
    </source>
</evidence>
<feature type="transmembrane region" description="Helical" evidence="1">
    <location>
        <begin position="78"/>
        <end position="101"/>
    </location>
</feature>
<protein>
    <submittedName>
        <fullName evidence="2">Uncharacterized protein</fullName>
    </submittedName>
</protein>
<gene>
    <name evidence="2" type="ORF">NX772_00055</name>
</gene>
<keyword evidence="3" id="KW-1185">Reference proteome</keyword>
<feature type="transmembrane region" description="Helical" evidence="1">
    <location>
        <begin position="36"/>
        <end position="58"/>
    </location>
</feature>
<name>A0ABY5TU70_9BACT</name>
<organism evidence="2 3">
    <name type="scientific">Mesomycoplasma molare</name>
    <dbReference type="NCBI Taxonomy" id="171288"/>
    <lineage>
        <taxon>Bacteria</taxon>
        <taxon>Bacillati</taxon>
        <taxon>Mycoplasmatota</taxon>
        <taxon>Mycoplasmoidales</taxon>
        <taxon>Metamycoplasmataceae</taxon>
        <taxon>Mesomycoplasma</taxon>
    </lineage>
</organism>